<evidence type="ECO:0000256" key="1">
    <source>
        <dbReference type="ARBA" id="ARBA00011073"/>
    </source>
</evidence>
<dbReference type="SUPFAM" id="SSF52743">
    <property type="entry name" value="Subtilisin-like"/>
    <property type="match status" value="1"/>
</dbReference>
<accession>A0A8X7NU99</accession>
<gene>
    <name evidence="4" type="ORF">Bca52824_090057</name>
</gene>
<dbReference type="Pfam" id="PF05922">
    <property type="entry name" value="Inhibitor_I9"/>
    <property type="match status" value="1"/>
</dbReference>
<dbReference type="AlphaFoldDB" id="A0A8X7NU99"/>
<evidence type="ECO:0000313" key="4">
    <source>
        <dbReference type="EMBL" id="KAG2239197.1"/>
    </source>
</evidence>
<evidence type="ECO:0000256" key="2">
    <source>
        <dbReference type="ARBA" id="ARBA00022729"/>
    </source>
</evidence>
<dbReference type="Proteomes" id="UP000886595">
    <property type="component" value="Unassembled WGS sequence"/>
</dbReference>
<dbReference type="InterPro" id="IPR010259">
    <property type="entry name" value="S8pro/Inhibitor_I9"/>
</dbReference>
<keyword evidence="5" id="KW-1185">Reference proteome</keyword>
<dbReference type="GO" id="GO:0004252">
    <property type="term" value="F:serine-type endopeptidase activity"/>
    <property type="evidence" value="ECO:0007669"/>
    <property type="project" value="InterPro"/>
</dbReference>
<evidence type="ECO:0000313" key="5">
    <source>
        <dbReference type="Proteomes" id="UP000886595"/>
    </source>
</evidence>
<keyword evidence="2" id="KW-0732">Signal</keyword>
<organism evidence="4 5">
    <name type="scientific">Brassica carinata</name>
    <name type="common">Ethiopian mustard</name>
    <name type="synonym">Abyssinian cabbage</name>
    <dbReference type="NCBI Taxonomy" id="52824"/>
    <lineage>
        <taxon>Eukaryota</taxon>
        <taxon>Viridiplantae</taxon>
        <taxon>Streptophyta</taxon>
        <taxon>Embryophyta</taxon>
        <taxon>Tracheophyta</taxon>
        <taxon>Spermatophyta</taxon>
        <taxon>Magnoliopsida</taxon>
        <taxon>eudicotyledons</taxon>
        <taxon>Gunneridae</taxon>
        <taxon>Pentapetalae</taxon>
        <taxon>rosids</taxon>
        <taxon>malvids</taxon>
        <taxon>Brassicales</taxon>
        <taxon>Brassicaceae</taxon>
        <taxon>Brassiceae</taxon>
        <taxon>Brassica</taxon>
    </lineage>
</organism>
<reference evidence="4 5" key="1">
    <citation type="submission" date="2020-02" db="EMBL/GenBank/DDBJ databases">
        <authorList>
            <person name="Ma Q."/>
            <person name="Huang Y."/>
            <person name="Song X."/>
            <person name="Pei D."/>
        </authorList>
    </citation>
    <scope>NUCLEOTIDE SEQUENCE [LARGE SCALE GENOMIC DNA]</scope>
    <source>
        <strain evidence="4">Sxm20200214</strain>
        <tissue evidence="4">Leaf</tissue>
    </source>
</reference>
<protein>
    <recommendedName>
        <fullName evidence="3">Inhibitor I9 domain-containing protein</fullName>
    </recommendedName>
</protein>
<name>A0A8X7NU99_BRACI</name>
<dbReference type="InterPro" id="IPR036852">
    <property type="entry name" value="Peptidase_S8/S53_dom_sf"/>
</dbReference>
<dbReference type="InterPro" id="IPR037045">
    <property type="entry name" value="S8pro/Inhibitor_I9_sf"/>
</dbReference>
<comment type="similarity">
    <text evidence="1">Belongs to the peptidase S8 family.</text>
</comment>
<comment type="caution">
    <text evidence="4">The sequence shown here is derived from an EMBL/GenBank/DDBJ whole genome shotgun (WGS) entry which is preliminary data.</text>
</comment>
<feature type="domain" description="Inhibitor I9" evidence="3">
    <location>
        <begin position="3"/>
        <end position="80"/>
    </location>
</feature>
<proteinExistence type="inferred from homology"/>
<dbReference type="GO" id="GO:0006508">
    <property type="term" value="P:proteolysis"/>
    <property type="evidence" value="ECO:0007669"/>
    <property type="project" value="InterPro"/>
</dbReference>
<dbReference type="OrthoDB" id="1113126at2759"/>
<sequence>MFVYIAYMGALPSKASYTSTSHNHNILQEVIKSSSVEDSLVRNYGRSFNGFAAKLSESERDKLIGMEGVVSVFPCTVYKLLTTSSYEFLGLGDKSKQVPEVQTNTIVGVIDGGIWLNPKKNEKELALEELISHAISTTDRKFVTDVVDGDGNTTIHIRTDFMFFIQLVYECDCPNH</sequence>
<dbReference type="Gene3D" id="3.30.70.80">
    <property type="entry name" value="Peptidase S8 propeptide/proteinase inhibitor I9"/>
    <property type="match status" value="1"/>
</dbReference>
<dbReference type="PANTHER" id="PTHR10795">
    <property type="entry name" value="PROPROTEIN CONVERTASE SUBTILISIN/KEXIN"/>
    <property type="match status" value="1"/>
</dbReference>
<dbReference type="InterPro" id="IPR045051">
    <property type="entry name" value="SBT"/>
</dbReference>
<dbReference type="EMBL" id="JAAMPC010001604">
    <property type="protein sequence ID" value="KAG2239197.1"/>
    <property type="molecule type" value="Genomic_DNA"/>
</dbReference>
<evidence type="ECO:0000259" key="3">
    <source>
        <dbReference type="Pfam" id="PF05922"/>
    </source>
</evidence>